<sequence>MDANIRTFKDFLQIYNNLSEMCFKNCVVSFNSRLLEDSEEKCVEDCSAKFIKLNHRFMAIYTEYQQIIVNKRIKEAEEQANQASIAENSVVSNVQEESISIPTS</sequence>
<comment type="similarity">
    <text evidence="8">Belongs to the small Tim family.</text>
</comment>
<dbReference type="AlphaFoldDB" id="A0A8K0C5X2"/>
<organism evidence="10 11">
    <name type="scientific">Ignelater luminosus</name>
    <name type="common">Cucubano</name>
    <name type="synonym">Pyrophorus luminosus</name>
    <dbReference type="NCBI Taxonomy" id="2038154"/>
    <lineage>
        <taxon>Eukaryota</taxon>
        <taxon>Metazoa</taxon>
        <taxon>Ecdysozoa</taxon>
        <taxon>Arthropoda</taxon>
        <taxon>Hexapoda</taxon>
        <taxon>Insecta</taxon>
        <taxon>Pterygota</taxon>
        <taxon>Neoptera</taxon>
        <taxon>Endopterygota</taxon>
        <taxon>Coleoptera</taxon>
        <taxon>Polyphaga</taxon>
        <taxon>Elateriformia</taxon>
        <taxon>Elateroidea</taxon>
        <taxon>Elateridae</taxon>
        <taxon>Agrypninae</taxon>
        <taxon>Pyrophorini</taxon>
        <taxon>Ignelater</taxon>
    </lineage>
</organism>
<dbReference type="InterPro" id="IPR050673">
    <property type="entry name" value="Mito_inner_translocase_sub"/>
</dbReference>
<feature type="domain" description="Tim10-like" evidence="9">
    <location>
        <begin position="6"/>
        <end position="62"/>
    </location>
</feature>
<comment type="domain">
    <text evidence="8">The twin CX3C motif contains 4 conserved Cys residues that form 2 disulfide bonds in the mitochondrial intermembrane space.</text>
</comment>
<dbReference type="GO" id="GO:0005743">
    <property type="term" value="C:mitochondrial inner membrane"/>
    <property type="evidence" value="ECO:0007669"/>
    <property type="project" value="UniProtKB-SubCell"/>
</dbReference>
<keyword evidence="7 8" id="KW-1015">Disulfide bond</keyword>
<dbReference type="Pfam" id="PF02953">
    <property type="entry name" value="zf-Tim10_DDP"/>
    <property type="match status" value="1"/>
</dbReference>
<evidence type="ECO:0000259" key="9">
    <source>
        <dbReference type="Pfam" id="PF02953"/>
    </source>
</evidence>
<evidence type="ECO:0000256" key="6">
    <source>
        <dbReference type="ARBA" id="ARBA00023128"/>
    </source>
</evidence>
<keyword evidence="4 8" id="KW-0653">Protein transport</keyword>
<keyword evidence="11" id="KW-1185">Reference proteome</keyword>
<gene>
    <name evidence="10" type="ORF">ILUMI_26986</name>
</gene>
<dbReference type="EMBL" id="VTPC01091215">
    <property type="protein sequence ID" value="KAF2879186.1"/>
    <property type="molecule type" value="Genomic_DNA"/>
</dbReference>
<evidence type="ECO:0000313" key="11">
    <source>
        <dbReference type="Proteomes" id="UP000801492"/>
    </source>
</evidence>
<evidence type="ECO:0000256" key="4">
    <source>
        <dbReference type="ARBA" id="ARBA00022927"/>
    </source>
</evidence>
<evidence type="ECO:0000256" key="3">
    <source>
        <dbReference type="ARBA" id="ARBA00022833"/>
    </source>
</evidence>
<evidence type="ECO:0000256" key="1">
    <source>
        <dbReference type="ARBA" id="ARBA00022448"/>
    </source>
</evidence>
<dbReference type="InterPro" id="IPR004217">
    <property type="entry name" value="Tim10-like"/>
</dbReference>
<evidence type="ECO:0000256" key="7">
    <source>
        <dbReference type="ARBA" id="ARBA00023157"/>
    </source>
</evidence>
<comment type="subcellular location">
    <subcellularLocation>
        <location evidence="8">Mitochondrion inner membrane</location>
        <topology evidence="8">Peripheral membrane protein</topology>
        <orientation evidence="8">Intermembrane side</orientation>
    </subcellularLocation>
</comment>
<dbReference type="PANTHER" id="PTHR13172">
    <property type="entry name" value="MITOCHONDRIAL IMPORT INNER MEMBRANE TRANSLOCASE SUBUNIT TIM9B"/>
    <property type="match status" value="1"/>
</dbReference>
<comment type="caution">
    <text evidence="10">The sequence shown here is derived from an EMBL/GenBank/DDBJ whole genome shotgun (WGS) entry which is preliminary data.</text>
</comment>
<reference evidence="10" key="1">
    <citation type="submission" date="2019-08" db="EMBL/GenBank/DDBJ databases">
        <title>The genome of the North American firefly Photinus pyralis.</title>
        <authorList>
            <consortium name="Photinus pyralis genome working group"/>
            <person name="Fallon T.R."/>
            <person name="Sander Lower S.E."/>
            <person name="Weng J.-K."/>
        </authorList>
    </citation>
    <scope>NUCLEOTIDE SEQUENCE</scope>
    <source>
        <strain evidence="10">TRF0915ILg1</strain>
        <tissue evidence="10">Whole body</tissue>
    </source>
</reference>
<dbReference type="Gene3D" id="1.10.287.810">
    <property type="entry name" value="Mitochondrial import inner membrane translocase subunit tim13 like domains"/>
    <property type="match status" value="1"/>
</dbReference>
<evidence type="ECO:0000256" key="5">
    <source>
        <dbReference type="ARBA" id="ARBA00023010"/>
    </source>
</evidence>
<dbReference type="OrthoDB" id="1551503at2759"/>
<keyword evidence="2" id="KW-0479">Metal-binding</keyword>
<keyword evidence="3" id="KW-0862">Zinc</keyword>
<keyword evidence="8" id="KW-0472">Membrane</keyword>
<dbReference type="Proteomes" id="UP000801492">
    <property type="component" value="Unassembled WGS sequence"/>
</dbReference>
<proteinExistence type="inferred from homology"/>
<keyword evidence="1 8" id="KW-0813">Transport</keyword>
<dbReference type="GO" id="GO:0015031">
    <property type="term" value="P:protein transport"/>
    <property type="evidence" value="ECO:0007669"/>
    <property type="project" value="UniProtKB-KW"/>
</dbReference>
<comment type="function">
    <text evidence="8">Mitochondrial intermembrane chaperone that participates in the import and insertion of some multi-pass transmembrane proteins into the mitochondrial inner membrane. Also required for the transfer of beta-barrel precursors from the TOM complex to the sorting and assembly machinery (SAM complex) of the outer membrane. Acts as a chaperone-like protein that protects the hydrophobic precursors from aggregation and guide them through the mitochondrial intermembrane space.</text>
</comment>
<name>A0A8K0C5X2_IGNLU</name>
<dbReference type="GO" id="GO:0046872">
    <property type="term" value="F:metal ion binding"/>
    <property type="evidence" value="ECO:0007669"/>
    <property type="project" value="UniProtKB-KW"/>
</dbReference>
<evidence type="ECO:0000256" key="2">
    <source>
        <dbReference type="ARBA" id="ARBA00022723"/>
    </source>
</evidence>
<evidence type="ECO:0000256" key="8">
    <source>
        <dbReference type="RuleBase" id="RU367043"/>
    </source>
</evidence>
<dbReference type="SUPFAM" id="SSF144122">
    <property type="entry name" value="Tim10-like"/>
    <property type="match status" value="1"/>
</dbReference>
<keyword evidence="6 8" id="KW-0496">Mitochondrion</keyword>
<keyword evidence="5 8" id="KW-0811">Translocation</keyword>
<dbReference type="InterPro" id="IPR035427">
    <property type="entry name" value="Tim10-like_dom_sf"/>
</dbReference>
<comment type="subunit">
    <text evidence="8">Heterohexamer.</text>
</comment>
<keyword evidence="8" id="KW-0143">Chaperone</keyword>
<evidence type="ECO:0000313" key="10">
    <source>
        <dbReference type="EMBL" id="KAF2879186.1"/>
    </source>
</evidence>
<keyword evidence="8" id="KW-0999">Mitochondrion inner membrane</keyword>
<accession>A0A8K0C5X2</accession>
<protein>
    <recommendedName>
        <fullName evidence="8">Mitochondrial import inner membrane translocase subunit</fullName>
    </recommendedName>
</protein>